<accession>A0A9D3MVQ9</accession>
<evidence type="ECO:0000313" key="4">
    <source>
        <dbReference type="Proteomes" id="UP001044222"/>
    </source>
</evidence>
<feature type="transmembrane region" description="Helical" evidence="1">
    <location>
        <begin position="73"/>
        <end position="91"/>
    </location>
</feature>
<proteinExistence type="predicted"/>
<reference evidence="3" key="1">
    <citation type="submission" date="2021-01" db="EMBL/GenBank/DDBJ databases">
        <title>A chromosome-scale assembly of European eel, Anguilla anguilla.</title>
        <authorList>
            <person name="Henkel C."/>
            <person name="Jong-Raadsen S.A."/>
            <person name="Dufour S."/>
            <person name="Weltzien F.-A."/>
            <person name="Palstra A.P."/>
            <person name="Pelster B."/>
            <person name="Spaink H.P."/>
            <person name="Van Den Thillart G.E."/>
            <person name="Jansen H."/>
            <person name="Zahm M."/>
            <person name="Klopp C."/>
            <person name="Cedric C."/>
            <person name="Louis A."/>
            <person name="Berthelot C."/>
            <person name="Parey E."/>
            <person name="Roest Crollius H."/>
            <person name="Montfort J."/>
            <person name="Robinson-Rechavi M."/>
            <person name="Bucao C."/>
            <person name="Bouchez O."/>
            <person name="Gislard M."/>
            <person name="Lluch J."/>
            <person name="Milhes M."/>
            <person name="Lampietro C."/>
            <person name="Lopez Roques C."/>
            <person name="Donnadieu C."/>
            <person name="Braasch I."/>
            <person name="Desvignes T."/>
            <person name="Postlethwait J."/>
            <person name="Bobe J."/>
            <person name="Guiguen Y."/>
            <person name="Dirks R."/>
        </authorList>
    </citation>
    <scope>NUCLEOTIDE SEQUENCE</scope>
    <source>
        <strain evidence="3">Tag_6206</strain>
        <tissue evidence="3">Liver</tissue>
    </source>
</reference>
<keyword evidence="1" id="KW-0472">Membrane</keyword>
<dbReference type="Pfam" id="PF00087">
    <property type="entry name" value="Toxin_TOLIP"/>
    <property type="match status" value="1"/>
</dbReference>
<keyword evidence="1" id="KW-1133">Transmembrane helix</keyword>
<dbReference type="SUPFAM" id="SSF57302">
    <property type="entry name" value="Snake toxin-like"/>
    <property type="match status" value="1"/>
</dbReference>
<dbReference type="InterPro" id="IPR045860">
    <property type="entry name" value="Snake_toxin-like_sf"/>
</dbReference>
<comment type="caution">
    <text evidence="3">The sequence shown here is derived from an EMBL/GenBank/DDBJ whole genome shotgun (WGS) entry which is preliminary data.</text>
</comment>
<name>A0A9D3MVQ9_ANGAN</name>
<feature type="non-terminal residue" evidence="3">
    <location>
        <position position="92"/>
    </location>
</feature>
<keyword evidence="4" id="KW-1185">Reference proteome</keyword>
<keyword evidence="1" id="KW-0812">Transmembrane</keyword>
<evidence type="ECO:0000259" key="2">
    <source>
        <dbReference type="Pfam" id="PF00087"/>
    </source>
</evidence>
<sequence length="92" mass="9987">NNCTHILDCEGSEGRCYKTTGFNEGHKVTQKGCAHQFLCSRSTDSEVGEIIADYLGLVISCCEGNLCNNALRIGQSVFFLLLVPVASVILFN</sequence>
<evidence type="ECO:0000313" key="3">
    <source>
        <dbReference type="EMBL" id="KAG5856159.1"/>
    </source>
</evidence>
<gene>
    <name evidence="3" type="ORF">ANANG_G00005080</name>
</gene>
<dbReference type="AlphaFoldDB" id="A0A9D3MVQ9"/>
<protein>
    <recommendedName>
        <fullName evidence="2">Snake toxin/toxin-like domain-containing protein</fullName>
    </recommendedName>
</protein>
<feature type="domain" description="Snake toxin/toxin-like" evidence="2">
    <location>
        <begin position="1"/>
        <end position="68"/>
    </location>
</feature>
<dbReference type="Proteomes" id="UP001044222">
    <property type="component" value="Unassembled WGS sequence"/>
</dbReference>
<dbReference type="Gene3D" id="2.10.60.10">
    <property type="entry name" value="CD59"/>
    <property type="match status" value="1"/>
</dbReference>
<organism evidence="3 4">
    <name type="scientific">Anguilla anguilla</name>
    <name type="common">European freshwater eel</name>
    <name type="synonym">Muraena anguilla</name>
    <dbReference type="NCBI Taxonomy" id="7936"/>
    <lineage>
        <taxon>Eukaryota</taxon>
        <taxon>Metazoa</taxon>
        <taxon>Chordata</taxon>
        <taxon>Craniata</taxon>
        <taxon>Vertebrata</taxon>
        <taxon>Euteleostomi</taxon>
        <taxon>Actinopterygii</taxon>
        <taxon>Neopterygii</taxon>
        <taxon>Teleostei</taxon>
        <taxon>Anguilliformes</taxon>
        <taxon>Anguillidae</taxon>
        <taxon>Anguilla</taxon>
    </lineage>
</organism>
<dbReference type="InterPro" id="IPR035076">
    <property type="entry name" value="Toxin/TOLIP"/>
</dbReference>
<dbReference type="EMBL" id="JAFIRN010000001">
    <property type="protein sequence ID" value="KAG5856159.1"/>
    <property type="molecule type" value="Genomic_DNA"/>
</dbReference>
<evidence type="ECO:0000256" key="1">
    <source>
        <dbReference type="SAM" id="Phobius"/>
    </source>
</evidence>